<dbReference type="NCBIfam" id="NF001911">
    <property type="entry name" value="PRK00685.1"/>
    <property type="match status" value="1"/>
</dbReference>
<dbReference type="PANTHER" id="PTHR43546:SF8">
    <property type="entry name" value="METALLO-BETA-LACTAMASE DOMAIN-CONTAINING PROTEIN"/>
    <property type="match status" value="1"/>
</dbReference>
<dbReference type="InterPro" id="IPR050114">
    <property type="entry name" value="UPF0173_UPF0282_UlaG_hydrolase"/>
</dbReference>
<dbReference type="InterPro" id="IPR036866">
    <property type="entry name" value="RibonucZ/Hydroxyglut_hydro"/>
</dbReference>
<comment type="caution">
    <text evidence="2">The sequence shown here is derived from an EMBL/GenBank/DDBJ whole genome shotgun (WGS) entry which is preliminary data.</text>
</comment>
<keyword evidence="2" id="KW-0378">Hydrolase</keyword>
<dbReference type="GO" id="GO:0016787">
    <property type="term" value="F:hydrolase activity"/>
    <property type="evidence" value="ECO:0007669"/>
    <property type="project" value="UniProtKB-KW"/>
</dbReference>
<dbReference type="Proteomes" id="UP000226592">
    <property type="component" value="Unassembled WGS sequence"/>
</dbReference>
<evidence type="ECO:0000313" key="3">
    <source>
        <dbReference type="Proteomes" id="UP000226592"/>
    </source>
</evidence>
<reference evidence="3" key="1">
    <citation type="submission" date="2017-09" db="EMBL/GenBank/DDBJ databases">
        <title>The Reconstruction of 2,631 Draft Metagenome-Assembled Genomes from the Global Oceans.</title>
        <authorList>
            <person name="Tully B.J."/>
            <person name="Graham E.D."/>
            <person name="Heidelberg J.F."/>
        </authorList>
    </citation>
    <scope>NUCLEOTIDE SEQUENCE [LARGE SCALE GENOMIC DNA]</scope>
</reference>
<name>A0A2D6M0D4_9ARCH</name>
<dbReference type="PANTHER" id="PTHR43546">
    <property type="entry name" value="UPF0173 METAL-DEPENDENT HYDROLASE MJ1163-RELATED"/>
    <property type="match status" value="1"/>
</dbReference>
<dbReference type="Gene3D" id="3.60.15.10">
    <property type="entry name" value="Ribonuclease Z/Hydroxyacylglutathione hydrolase-like"/>
    <property type="match status" value="1"/>
</dbReference>
<gene>
    <name evidence="2" type="ORF">CL943_01035</name>
</gene>
<dbReference type="Pfam" id="PF13483">
    <property type="entry name" value="Lactamase_B_3"/>
    <property type="match status" value="1"/>
</dbReference>
<evidence type="ECO:0000313" key="2">
    <source>
        <dbReference type="EMBL" id="MAG21875.1"/>
    </source>
</evidence>
<accession>A0A2D6M0D4</accession>
<organism evidence="2 3">
    <name type="scientific">Candidatus Iainarchaeum sp</name>
    <dbReference type="NCBI Taxonomy" id="3101447"/>
    <lineage>
        <taxon>Archaea</taxon>
        <taxon>Candidatus Iainarchaeota</taxon>
        <taxon>Candidatus Iainarchaeia</taxon>
        <taxon>Candidatus Iainarchaeales</taxon>
        <taxon>Candidatus Iainarchaeaceae</taxon>
        <taxon>Candidatus Iainarchaeum</taxon>
    </lineage>
</organism>
<sequence length="230" mass="26252">MVDIQYFGHSFFRVGFPDRNILIDPFINSTNNTVDFKRLIQCGAKKKDLCNIAMILVTHEHFDHFDKATIEDIVAKENCCVVAHDHILSELDVPIRFKAPIRMDQSLCLRNINIKALSAHHPNAFYPVGFLLEFENQRVFHAGDTALTNSFNEIKTDIAMLPIGGTYTMDCVDAVRAVKTMKPKYVIPMHFGTFSMIEQDPKEFKQRIEKSVLKTKAVVLKPGQKIKIKL</sequence>
<evidence type="ECO:0000259" key="1">
    <source>
        <dbReference type="SMART" id="SM00849"/>
    </source>
</evidence>
<protein>
    <submittedName>
        <fullName evidence="2">Metal-dependent hydrolase</fullName>
    </submittedName>
</protein>
<feature type="domain" description="Metallo-beta-lactamase" evidence="1">
    <location>
        <begin position="8"/>
        <end position="190"/>
    </location>
</feature>
<dbReference type="SMART" id="SM00849">
    <property type="entry name" value="Lactamase_B"/>
    <property type="match status" value="1"/>
</dbReference>
<proteinExistence type="predicted"/>
<dbReference type="AlphaFoldDB" id="A0A2D6M0D4"/>
<dbReference type="SUPFAM" id="SSF56281">
    <property type="entry name" value="Metallo-hydrolase/oxidoreductase"/>
    <property type="match status" value="1"/>
</dbReference>
<dbReference type="EMBL" id="NZBU01000004">
    <property type="protein sequence ID" value="MAG21875.1"/>
    <property type="molecule type" value="Genomic_DNA"/>
</dbReference>
<dbReference type="InterPro" id="IPR001279">
    <property type="entry name" value="Metallo-B-lactamas"/>
</dbReference>